<reference evidence="3" key="1">
    <citation type="journal article" date="2019" name="Plant Biotechnol. J.">
        <title>Genome sequencing of the Australian wild diploid species Gossypium australe highlights disease resistance and delayed gland morphogenesis.</title>
        <authorList>
            <person name="Cai Y."/>
            <person name="Cai X."/>
            <person name="Wang Q."/>
            <person name="Wang P."/>
            <person name="Zhang Y."/>
            <person name="Cai C."/>
            <person name="Xu Y."/>
            <person name="Wang K."/>
            <person name="Zhou Z."/>
            <person name="Wang C."/>
            <person name="Geng S."/>
            <person name="Li B."/>
            <person name="Dong Q."/>
            <person name="Hou Y."/>
            <person name="Wang H."/>
            <person name="Ai P."/>
            <person name="Liu Z."/>
            <person name="Yi F."/>
            <person name="Sun M."/>
            <person name="An G."/>
            <person name="Cheng J."/>
            <person name="Zhang Y."/>
            <person name="Shi Q."/>
            <person name="Xie Y."/>
            <person name="Shi X."/>
            <person name="Chang Y."/>
            <person name="Huang F."/>
            <person name="Chen Y."/>
            <person name="Hong S."/>
            <person name="Mi L."/>
            <person name="Sun Q."/>
            <person name="Zhang L."/>
            <person name="Zhou B."/>
            <person name="Peng R."/>
            <person name="Zhang X."/>
            <person name="Liu F."/>
        </authorList>
    </citation>
    <scope>NUCLEOTIDE SEQUENCE [LARGE SCALE GENOMIC DNA]</scope>
    <source>
        <strain evidence="3">cv. PA1801</strain>
    </source>
</reference>
<keyword evidence="2" id="KW-0548">Nucleotidyltransferase</keyword>
<name>A0A5B6V8D0_9ROSI</name>
<dbReference type="Proteomes" id="UP000325315">
    <property type="component" value="Unassembled WGS sequence"/>
</dbReference>
<dbReference type="PANTHER" id="PTHR33116:SF86">
    <property type="entry name" value="REVERSE TRANSCRIPTASE DOMAIN-CONTAINING PROTEIN"/>
    <property type="match status" value="1"/>
</dbReference>
<sequence>MAHKEGGLKGAKASRSGPAITHLFFADGCILFGEATRKGASLIKGILKEYGDCSGQCVNFNKSTVFFSTNTAQENKEEVLGILGVRASTNMERYLGLPSLVGRRKKESFQALKEKVLLRIKGWCNRFLSQGGKEVFIKSVLQAIPTYTMSCFLLPNSFCDLEKIIARFWWQKSFGKKGIHWCQWQNLCCPKEEGGMGFGSLAKFNLALLAKQRWRIMNNPDSLVAQVLKAKYFLNANFINSCLGNNSSFTWKSIWAAKGVLMDGLCWKVGRGTEISVLNDAWIPDLHNSRLIFHVNNLNYFKVADLIDDSSRKWKSKELESTFSDYIAEKILRILLAKEPDEDVMAWSGEPSGEFTVQSAYKLLQHNEINPKAYPLQTVYKKFYKKLWTLNLPSKIKITAWRISWNYLSTRVNMHHRRMSNIQVCPRCRTGAEDTSHLFRECPVSLAVWERYLFWIASNFQIWGLRNGLLGFLSRALLHNIDFFAALYGPSGVKEIGAFMRESTDLQKKQ</sequence>
<protein>
    <submittedName>
        <fullName evidence="2">Reverse transcriptase</fullName>
    </submittedName>
</protein>
<dbReference type="PANTHER" id="PTHR33116">
    <property type="entry name" value="REVERSE TRANSCRIPTASE ZINC-BINDING DOMAIN-CONTAINING PROTEIN-RELATED-RELATED"/>
    <property type="match status" value="1"/>
</dbReference>
<dbReference type="GO" id="GO:0003964">
    <property type="term" value="F:RNA-directed DNA polymerase activity"/>
    <property type="evidence" value="ECO:0007669"/>
    <property type="project" value="UniProtKB-KW"/>
</dbReference>
<dbReference type="OrthoDB" id="913431at2759"/>
<dbReference type="AlphaFoldDB" id="A0A5B6V8D0"/>
<proteinExistence type="predicted"/>
<dbReference type="EMBL" id="SMMG02000007">
    <property type="protein sequence ID" value="KAA3465354.1"/>
    <property type="molecule type" value="Genomic_DNA"/>
</dbReference>
<organism evidence="2 3">
    <name type="scientific">Gossypium australe</name>
    <dbReference type="NCBI Taxonomy" id="47621"/>
    <lineage>
        <taxon>Eukaryota</taxon>
        <taxon>Viridiplantae</taxon>
        <taxon>Streptophyta</taxon>
        <taxon>Embryophyta</taxon>
        <taxon>Tracheophyta</taxon>
        <taxon>Spermatophyta</taxon>
        <taxon>Magnoliopsida</taxon>
        <taxon>eudicotyledons</taxon>
        <taxon>Gunneridae</taxon>
        <taxon>Pentapetalae</taxon>
        <taxon>rosids</taxon>
        <taxon>malvids</taxon>
        <taxon>Malvales</taxon>
        <taxon>Malvaceae</taxon>
        <taxon>Malvoideae</taxon>
        <taxon>Gossypium</taxon>
    </lineage>
</organism>
<keyword evidence="2" id="KW-0695">RNA-directed DNA polymerase</keyword>
<dbReference type="Pfam" id="PF13966">
    <property type="entry name" value="zf-RVT"/>
    <property type="match status" value="1"/>
</dbReference>
<evidence type="ECO:0000313" key="2">
    <source>
        <dbReference type="EMBL" id="KAA3465354.1"/>
    </source>
</evidence>
<dbReference type="InterPro" id="IPR026960">
    <property type="entry name" value="RVT-Znf"/>
</dbReference>
<keyword evidence="3" id="KW-1185">Reference proteome</keyword>
<comment type="caution">
    <text evidence="2">The sequence shown here is derived from an EMBL/GenBank/DDBJ whole genome shotgun (WGS) entry which is preliminary data.</text>
</comment>
<evidence type="ECO:0000259" key="1">
    <source>
        <dbReference type="Pfam" id="PF13966"/>
    </source>
</evidence>
<feature type="domain" description="Reverse transcriptase zinc-binding" evidence="1">
    <location>
        <begin position="355"/>
        <end position="449"/>
    </location>
</feature>
<gene>
    <name evidence="2" type="ORF">EPI10_000537</name>
</gene>
<evidence type="ECO:0000313" key="3">
    <source>
        <dbReference type="Proteomes" id="UP000325315"/>
    </source>
</evidence>
<keyword evidence="2" id="KW-0808">Transferase</keyword>
<accession>A0A5B6V8D0</accession>